<accession>A0A077D333</accession>
<organismHost>
    <name type="scientific">Lepidoptera</name>
    <name type="common">moths &amp; butterflies</name>
    <dbReference type="NCBI Taxonomy" id="7088"/>
</organismHost>
<reference evidence="1" key="1">
    <citation type="submission" date="2014-05" db="EMBL/GenBank/DDBJ databases">
        <authorList>
            <person name="Hou D."/>
            <person name="Liu X."/>
            <person name="Yin F."/>
            <person name="Zhu Z."/>
            <person name="Wang J."/>
            <person name="Zhang L."/>
            <person name="Kou Z."/>
            <person name="Deng F."/>
            <person name="Wang H."/>
            <person name="Hu Z."/>
        </authorList>
    </citation>
    <scope>NUCLEOTIDE SEQUENCE</scope>
    <source>
        <strain evidence="1">CTa</strain>
    </source>
</reference>
<proteinExistence type="predicted"/>
<sequence length="349" mass="40001">MAEQRCSVIFVKSAVSDLMQYKCDYNQKLTIYKHGTLFTVPDISDLDIDETKGFLMYVPVEVASTKGAFPFQRAVVMYNEEYTNDTDCCFMKKNSFANKLNELRAYAFNDCDDSDTWELKFDIYQCSAMNVGGNVLTDLGRLCHKNAQLYDMMVSILSYELYARLDTFKYFTKKNGAITARHALERLISIKVCAQIMLGLLWSRSHLMHVNCPQLAELYKLCIEIIGSTFLPDCSLDCYEYVLNAAQSIRKNVYQKYALVADCRLPIDMITFKINNNVGAPDTVDMYSFYIYCGEFLSHFCQLAGQQYKSCTNSQISFNVTFSDATQSQSNILRHICTNNNKFNKTLSR</sequence>
<dbReference type="EMBL" id="KJ871680">
    <property type="protein sequence ID" value="AIL25217.1"/>
    <property type="molecule type" value="Genomic_DNA"/>
</dbReference>
<protein>
    <submittedName>
        <fullName evidence="1">Orf138</fullName>
    </submittedName>
</protein>
<name>A0A077D333_NPVMB</name>
<organism evidence="1">
    <name type="scientific">Mamestra brassicae nuclear polyhedrosis virus</name>
    <name type="common">MbNPV</name>
    <dbReference type="NCBI Taxonomy" id="78219"/>
    <lineage>
        <taxon>Viruses</taxon>
        <taxon>Viruses incertae sedis</taxon>
        <taxon>Naldaviricetes</taxon>
        <taxon>Lefavirales</taxon>
        <taxon>Baculoviridae</taxon>
        <taxon>Alphabaculovirus</taxon>
        <taxon>Alphabaculovirus mabrassicae</taxon>
    </lineage>
</organism>
<evidence type="ECO:0000313" key="1">
    <source>
        <dbReference type="EMBL" id="AIL25217.1"/>
    </source>
</evidence>